<proteinExistence type="inferred from homology"/>
<dbReference type="PANTHER" id="PTHR31642:SF13">
    <property type="entry name" value="AGMATINE HYDROXYCINNAMOYLTRANSFERASE 1"/>
    <property type="match status" value="1"/>
</dbReference>
<dbReference type="InterPro" id="IPR050317">
    <property type="entry name" value="Plant_Fungal_Acyltransferase"/>
</dbReference>
<evidence type="ECO:0000313" key="5">
    <source>
        <dbReference type="Proteomes" id="UP000324897"/>
    </source>
</evidence>
<dbReference type="InterPro" id="IPR023213">
    <property type="entry name" value="CAT-like_dom_sf"/>
</dbReference>
<gene>
    <name evidence="4" type="ORF">EJB05_55968</name>
</gene>
<dbReference type="OrthoDB" id="671439at2759"/>
<dbReference type="Proteomes" id="UP000324897">
    <property type="component" value="Unassembled WGS sequence"/>
</dbReference>
<evidence type="ECO:0000256" key="2">
    <source>
        <dbReference type="ARBA" id="ARBA00022679"/>
    </source>
</evidence>
<reference evidence="4 5" key="1">
    <citation type="journal article" date="2019" name="Sci. Rep.">
        <title>A high-quality genome of Eragrostis curvula grass provides insights into Poaceae evolution and supports new strategies to enhance forage quality.</title>
        <authorList>
            <person name="Carballo J."/>
            <person name="Santos B.A.C.M."/>
            <person name="Zappacosta D."/>
            <person name="Garbus I."/>
            <person name="Selva J.P."/>
            <person name="Gallo C.A."/>
            <person name="Diaz A."/>
            <person name="Albertini E."/>
            <person name="Caccamo M."/>
            <person name="Echenique V."/>
        </authorList>
    </citation>
    <scope>NUCLEOTIDE SEQUENCE [LARGE SCALE GENOMIC DNA]</scope>
    <source>
        <strain evidence="5">cv. Victoria</strain>
        <tissue evidence="4">Leaf</tissue>
    </source>
</reference>
<accession>A0A5J9SHJ4</accession>
<keyword evidence="5" id="KW-1185">Reference proteome</keyword>
<dbReference type="EMBL" id="RWGY01000817">
    <property type="protein sequence ID" value="TVT98737.1"/>
    <property type="molecule type" value="Genomic_DNA"/>
</dbReference>
<evidence type="ECO:0000256" key="3">
    <source>
        <dbReference type="ARBA" id="ARBA00023315"/>
    </source>
</evidence>
<organism evidence="4 5">
    <name type="scientific">Eragrostis curvula</name>
    <name type="common">weeping love grass</name>
    <dbReference type="NCBI Taxonomy" id="38414"/>
    <lineage>
        <taxon>Eukaryota</taxon>
        <taxon>Viridiplantae</taxon>
        <taxon>Streptophyta</taxon>
        <taxon>Embryophyta</taxon>
        <taxon>Tracheophyta</taxon>
        <taxon>Spermatophyta</taxon>
        <taxon>Magnoliopsida</taxon>
        <taxon>Liliopsida</taxon>
        <taxon>Poales</taxon>
        <taxon>Poaceae</taxon>
        <taxon>PACMAD clade</taxon>
        <taxon>Chloridoideae</taxon>
        <taxon>Eragrostideae</taxon>
        <taxon>Eragrostidinae</taxon>
        <taxon>Eragrostis</taxon>
    </lineage>
</organism>
<protein>
    <submittedName>
        <fullName evidence="4">Uncharacterized protein</fullName>
    </submittedName>
</protein>
<comment type="similarity">
    <text evidence="1">Belongs to the plant acyltransferase family.</text>
</comment>
<evidence type="ECO:0000313" key="4">
    <source>
        <dbReference type="EMBL" id="TVT98737.1"/>
    </source>
</evidence>
<name>A0A5J9SHJ4_9POAL</name>
<dbReference type="Gramene" id="TVT98737">
    <property type="protein sequence ID" value="TVT98737"/>
    <property type="gene ID" value="EJB05_55968"/>
</dbReference>
<dbReference type="Gene3D" id="3.30.559.10">
    <property type="entry name" value="Chloramphenicol acetyltransferase-like domain"/>
    <property type="match status" value="1"/>
</dbReference>
<sequence length="224" mass="24747">METRRRASSMAAGGDDRHSGNDEVVVRMVPFSRAMAVTDGAPGRLISTFQCIAAHLWRCVTQARGLTGDETETLKISVDGRSRMHHPPVPEGYTGKVVPNPKPLNHVVELVSRAVARVDDGYFQSFIDFASSGAVEEERLVLTADPTKTVHCPDVEVYRQMGITLYDLDFVTGRQFLYLPSYLPEKVLVFILPSASGDGSIDVQVCRAMDVFKNWCYSFTEADA</sequence>
<keyword evidence="3" id="KW-0012">Acyltransferase</keyword>
<dbReference type="Pfam" id="PF02458">
    <property type="entry name" value="Transferase"/>
    <property type="match status" value="1"/>
</dbReference>
<evidence type="ECO:0000256" key="1">
    <source>
        <dbReference type="ARBA" id="ARBA00009861"/>
    </source>
</evidence>
<dbReference type="GO" id="GO:0016747">
    <property type="term" value="F:acyltransferase activity, transferring groups other than amino-acyl groups"/>
    <property type="evidence" value="ECO:0007669"/>
    <property type="project" value="TreeGrafter"/>
</dbReference>
<dbReference type="PANTHER" id="PTHR31642">
    <property type="entry name" value="TRICHOTHECENE 3-O-ACETYLTRANSFERASE"/>
    <property type="match status" value="1"/>
</dbReference>
<keyword evidence="2" id="KW-0808">Transferase</keyword>
<comment type="caution">
    <text evidence="4">The sequence shown here is derived from an EMBL/GenBank/DDBJ whole genome shotgun (WGS) entry which is preliminary data.</text>
</comment>
<dbReference type="AlphaFoldDB" id="A0A5J9SHJ4"/>
<feature type="non-terminal residue" evidence="4">
    <location>
        <position position="1"/>
    </location>
</feature>